<dbReference type="AlphaFoldDB" id="A0A9Q0RAR5"/>
<keyword evidence="1 6" id="KW-0732">Signal</keyword>
<organism evidence="8 9">
    <name type="scientific">Anaeramoeba ignava</name>
    <name type="common">Anaerobic marine amoeba</name>
    <dbReference type="NCBI Taxonomy" id="1746090"/>
    <lineage>
        <taxon>Eukaryota</taxon>
        <taxon>Metamonada</taxon>
        <taxon>Anaeramoebidae</taxon>
        <taxon>Anaeramoeba</taxon>
    </lineage>
</organism>
<feature type="transmembrane region" description="Helical" evidence="5">
    <location>
        <begin position="106"/>
        <end position="128"/>
    </location>
</feature>
<dbReference type="SUPFAM" id="SSF49265">
    <property type="entry name" value="Fibronectin type III"/>
    <property type="match status" value="1"/>
</dbReference>
<comment type="caution">
    <text evidence="8">The sequence shown here is derived from an EMBL/GenBank/DDBJ whole genome shotgun (WGS) entry which is preliminary data.</text>
</comment>
<keyword evidence="5" id="KW-0812">Transmembrane</keyword>
<evidence type="ECO:0000256" key="2">
    <source>
        <dbReference type="ARBA" id="ARBA00022737"/>
    </source>
</evidence>
<dbReference type="InterPro" id="IPR013517">
    <property type="entry name" value="FG-GAP"/>
</dbReference>
<protein>
    <recommendedName>
        <fullName evidence="7">Fibronectin type-III domain-containing protein</fullName>
    </recommendedName>
</protein>
<feature type="transmembrane region" description="Helical" evidence="5">
    <location>
        <begin position="64"/>
        <end position="86"/>
    </location>
</feature>
<reference evidence="8" key="1">
    <citation type="submission" date="2022-10" db="EMBL/GenBank/DDBJ databases">
        <title>Novel sulphate-reducing endosymbionts in the free-living metamonad Anaeramoeba.</title>
        <authorList>
            <person name="Jerlstrom-Hultqvist J."/>
            <person name="Cepicka I."/>
            <person name="Gallot-Lavallee L."/>
            <person name="Salas-Leiva D."/>
            <person name="Curtis B.A."/>
            <person name="Zahonova K."/>
            <person name="Pipaliya S."/>
            <person name="Dacks J."/>
            <person name="Roger A.J."/>
        </authorList>
    </citation>
    <scope>NUCLEOTIDE SEQUENCE</scope>
    <source>
        <strain evidence="8">BMAN</strain>
    </source>
</reference>
<dbReference type="Gene3D" id="2.130.10.130">
    <property type="entry name" value="Integrin alpha, N-terminal"/>
    <property type="match status" value="2"/>
</dbReference>
<evidence type="ECO:0000256" key="4">
    <source>
        <dbReference type="PROSITE-ProRule" id="PRU00803"/>
    </source>
</evidence>
<sequence length="745" mass="82578">METKQIIKIIIITIILFIEIKSELTEETGGGFQGAGFVWQQTGVLNTTLNVSGFGRSLAMEEDVVIIGAPMTYVGVLPSAGMAFIFRSDGYNWTNEANLTASDPSLISFFGQSVAIYGNMSVVGAYLADNGSTISQGKAYVYKRNDSGWFEFKKLLAEDGEENDFFGGSVAINNEYIIVSAFGAAVNGSENQGKVYVYTYDETNVTHLVNFSSSDGKANDTFGYSLSLSNNILVVGSMADVNNNTNQGKVYVFEENSSVWNETCIINSIDGEAYDNFGSSVAILDEVIAIGAPNKTIGNQTQQGRVYVYRKNGSNWNSSEIFTAADGNEGDCFGFSVGVSVDSVIVGANRAEADGSSSKGKGYIYQNKTTYWIEEAILISTDGSGGEHFGSSVAIHENSSIIGADMSSYNNSYPMNGQAFVFKGSAKPPEPQSLNCTSMPYAWFTCNWTSVLNLTTYQIKYSNVWVDIPPNLYVNDSGIMEANFTHNNFTDILGNVNYTIYVRVCNDTNHFCSDPSLPSNITTMIGIVENFTLSSSNDSISVSWDFPNVSLFNNTPVISHYVLSYNNTSSSVNISLNSSTTSYDIYNLSCFTMYNISIWACRTLACEGEDQGEIQLGNISTSFNRVYSFWCNVYNYLTIECYWYAPLPQTVLPTFYNFTYNSTPHNDSANFHINNTETNYTQYNFTSQYQDEDYQFYISACDQFGYCGDEDYDYAYTGIIPQNSAFKFLIFNNIFFFLNFFLFLF</sequence>
<evidence type="ECO:0000313" key="9">
    <source>
        <dbReference type="Proteomes" id="UP001149090"/>
    </source>
</evidence>
<dbReference type="Gene3D" id="2.60.40.10">
    <property type="entry name" value="Immunoglobulins"/>
    <property type="match status" value="1"/>
</dbReference>
<evidence type="ECO:0000313" key="8">
    <source>
        <dbReference type="EMBL" id="KAJ5073377.1"/>
    </source>
</evidence>
<evidence type="ECO:0000256" key="3">
    <source>
        <dbReference type="ARBA" id="ARBA00023180"/>
    </source>
</evidence>
<proteinExistence type="predicted"/>
<keyword evidence="9" id="KW-1185">Reference proteome</keyword>
<dbReference type="PANTHER" id="PTHR36220:SF1">
    <property type="entry name" value="GAMMA TUBULIN COMPLEX COMPONENT C-TERMINAL DOMAIN-CONTAINING PROTEIN"/>
    <property type="match status" value="1"/>
</dbReference>
<feature type="chain" id="PRO_5040275888" description="Fibronectin type-III domain-containing protein" evidence="6">
    <location>
        <begin position="23"/>
        <end position="745"/>
    </location>
</feature>
<dbReference type="OrthoDB" id="408439at2759"/>
<accession>A0A9Q0RAR5</accession>
<keyword evidence="2" id="KW-0677">Repeat</keyword>
<dbReference type="SUPFAM" id="SSF69318">
    <property type="entry name" value="Integrin alpha N-terminal domain"/>
    <property type="match status" value="1"/>
</dbReference>
<dbReference type="InterPro" id="IPR003961">
    <property type="entry name" value="FN3_dom"/>
</dbReference>
<evidence type="ECO:0000256" key="5">
    <source>
        <dbReference type="SAM" id="Phobius"/>
    </source>
</evidence>
<dbReference type="Pfam" id="PF14312">
    <property type="entry name" value="FG-GAP_2"/>
    <property type="match status" value="6"/>
</dbReference>
<name>A0A9Q0RAR5_ANAIG</name>
<keyword evidence="5" id="KW-1133">Transmembrane helix</keyword>
<feature type="transmembrane region" description="Helical" evidence="5">
    <location>
        <begin position="725"/>
        <end position="744"/>
    </location>
</feature>
<keyword evidence="3" id="KW-0325">Glycoprotein</keyword>
<gene>
    <name evidence="8" type="ORF">M0811_08785</name>
</gene>
<dbReference type="EMBL" id="JAPDFW010000075">
    <property type="protein sequence ID" value="KAJ5073377.1"/>
    <property type="molecule type" value="Genomic_DNA"/>
</dbReference>
<feature type="repeat" description="FG-GAP" evidence="4">
    <location>
        <begin position="262"/>
        <end position="318"/>
    </location>
</feature>
<dbReference type="InterPro" id="IPR036116">
    <property type="entry name" value="FN3_sf"/>
</dbReference>
<dbReference type="InterPro" id="IPR013783">
    <property type="entry name" value="Ig-like_fold"/>
</dbReference>
<dbReference type="InterPro" id="IPR013519">
    <property type="entry name" value="Int_alpha_beta-p"/>
</dbReference>
<evidence type="ECO:0000256" key="1">
    <source>
        <dbReference type="ARBA" id="ARBA00022729"/>
    </source>
</evidence>
<evidence type="ECO:0000259" key="7">
    <source>
        <dbReference type="PROSITE" id="PS50853"/>
    </source>
</evidence>
<dbReference type="PANTHER" id="PTHR36220">
    <property type="entry name" value="UNNAMED PRODUCT"/>
    <property type="match status" value="1"/>
</dbReference>
<dbReference type="SMART" id="SM00191">
    <property type="entry name" value="Int_alpha"/>
    <property type="match status" value="6"/>
</dbReference>
<feature type="domain" description="Fibronectin type-III" evidence="7">
    <location>
        <begin position="527"/>
        <end position="624"/>
    </location>
</feature>
<dbReference type="PROSITE" id="PS50853">
    <property type="entry name" value="FN3"/>
    <property type="match status" value="2"/>
</dbReference>
<feature type="signal peptide" evidence="6">
    <location>
        <begin position="1"/>
        <end position="22"/>
    </location>
</feature>
<feature type="domain" description="Fibronectin type-III" evidence="7">
    <location>
        <begin position="430"/>
        <end position="526"/>
    </location>
</feature>
<dbReference type="InterPro" id="IPR028994">
    <property type="entry name" value="Integrin_alpha_N"/>
</dbReference>
<dbReference type="PROSITE" id="PS51470">
    <property type="entry name" value="FG_GAP"/>
    <property type="match status" value="1"/>
</dbReference>
<evidence type="ECO:0000256" key="6">
    <source>
        <dbReference type="SAM" id="SignalP"/>
    </source>
</evidence>
<dbReference type="Proteomes" id="UP001149090">
    <property type="component" value="Unassembled WGS sequence"/>
</dbReference>
<keyword evidence="5" id="KW-0472">Membrane</keyword>